<evidence type="ECO:0000313" key="3">
    <source>
        <dbReference type="RefSeq" id="XP_028148815.1"/>
    </source>
</evidence>
<dbReference type="PANTHER" id="PTHR39953:SF1">
    <property type="entry name" value="RE54151P"/>
    <property type="match status" value="1"/>
</dbReference>
<dbReference type="SUPFAM" id="SSF52980">
    <property type="entry name" value="Restriction endonuclease-like"/>
    <property type="match status" value="1"/>
</dbReference>
<protein>
    <submittedName>
        <fullName evidence="3">Uncharacterized protein LOC114342225</fullName>
    </submittedName>
</protein>
<dbReference type="RefSeq" id="XP_028148815.1">
    <property type="nucleotide sequence ID" value="XM_028293014.1"/>
</dbReference>
<dbReference type="AlphaFoldDB" id="A0A6P7GYG1"/>
<evidence type="ECO:0000256" key="1">
    <source>
        <dbReference type="PROSITE-ProRule" id="PRU00325"/>
    </source>
</evidence>
<dbReference type="PANTHER" id="PTHR39953">
    <property type="entry name" value="RE54151P"/>
    <property type="match status" value="1"/>
</dbReference>
<organism evidence="3">
    <name type="scientific">Diabrotica virgifera virgifera</name>
    <name type="common">western corn rootworm</name>
    <dbReference type="NCBI Taxonomy" id="50390"/>
    <lineage>
        <taxon>Eukaryota</taxon>
        <taxon>Metazoa</taxon>
        <taxon>Ecdysozoa</taxon>
        <taxon>Arthropoda</taxon>
        <taxon>Hexapoda</taxon>
        <taxon>Insecta</taxon>
        <taxon>Pterygota</taxon>
        <taxon>Neoptera</taxon>
        <taxon>Endopterygota</taxon>
        <taxon>Coleoptera</taxon>
        <taxon>Polyphaga</taxon>
        <taxon>Cucujiformia</taxon>
        <taxon>Chrysomeloidea</taxon>
        <taxon>Chrysomelidae</taxon>
        <taxon>Galerucinae</taxon>
        <taxon>Diabroticina</taxon>
        <taxon>Diabroticites</taxon>
        <taxon>Diabrotica</taxon>
    </lineage>
</organism>
<gene>
    <name evidence="3" type="primary">LOC114342225</name>
</gene>
<dbReference type="PROSITE" id="PS50966">
    <property type="entry name" value="ZF_SWIM"/>
    <property type="match status" value="1"/>
</dbReference>
<name>A0A6P7GYG1_DIAVI</name>
<sequence>MAEKHVIKLSSIISFFKGEEKLISRGENAVESGHVTKVGCDGKLRILRGLVHASMRDRQYKVEIYFNSEWNIESAKCSCPRGQFQCHHMAALAIFGRYNVSATDKECAWTAKKPLKEKVSKIRDIYTTKAHRSTERDANEAEINAFRRFLAIFEGAVGFTWLLSEEVSEDEIILLAIEDIIFCKDYISCSNKTQYLEGKLKVKKEIVLKVACSTIGQNKNEKWLIYKKNRLSASNFGIVLSACKRNKYSPSLFKRLAGSYYLEHIKAIQWGREHEVEGITALERALNVKVVSTGL</sequence>
<proteinExistence type="predicted"/>
<reference evidence="3" key="1">
    <citation type="submission" date="2025-08" db="UniProtKB">
        <authorList>
            <consortium name="RefSeq"/>
        </authorList>
    </citation>
    <scope>IDENTIFICATION</scope>
    <source>
        <tissue evidence="3">Whole insect</tissue>
    </source>
</reference>
<dbReference type="GO" id="GO:0006281">
    <property type="term" value="P:DNA repair"/>
    <property type="evidence" value="ECO:0007669"/>
    <property type="project" value="UniProtKB-ARBA"/>
</dbReference>
<keyword evidence="1" id="KW-0479">Metal-binding</keyword>
<dbReference type="Pfam" id="PF04434">
    <property type="entry name" value="SWIM"/>
    <property type="match status" value="1"/>
</dbReference>
<evidence type="ECO:0000259" key="2">
    <source>
        <dbReference type="PROSITE" id="PS50966"/>
    </source>
</evidence>
<feature type="domain" description="SWIM-type" evidence="2">
    <location>
        <begin position="60"/>
        <end position="97"/>
    </location>
</feature>
<dbReference type="GO" id="GO:0008270">
    <property type="term" value="F:zinc ion binding"/>
    <property type="evidence" value="ECO:0007669"/>
    <property type="project" value="UniProtKB-KW"/>
</dbReference>
<dbReference type="InterPro" id="IPR007527">
    <property type="entry name" value="Znf_SWIM"/>
</dbReference>
<keyword evidence="1" id="KW-0862">Zinc</keyword>
<dbReference type="InterPro" id="IPR011604">
    <property type="entry name" value="PDDEXK-like_dom_sf"/>
</dbReference>
<keyword evidence="1" id="KW-0863">Zinc-finger</keyword>
<dbReference type="InterPro" id="IPR011335">
    <property type="entry name" value="Restrct_endonuc-II-like"/>
</dbReference>
<accession>A0A6P7GYG1</accession>
<dbReference type="Gene3D" id="3.90.320.10">
    <property type="match status" value="1"/>
</dbReference>
<dbReference type="InParanoid" id="A0A6P7GYG1"/>